<reference evidence="2 3" key="1">
    <citation type="submission" date="2023-07" db="EMBL/GenBank/DDBJ databases">
        <title>Sorghum-associated microbial communities from plants grown in Nebraska, USA.</title>
        <authorList>
            <person name="Schachtman D."/>
        </authorList>
    </citation>
    <scope>NUCLEOTIDE SEQUENCE [LARGE SCALE GENOMIC DNA]</scope>
    <source>
        <strain evidence="2 3">DS1001</strain>
    </source>
</reference>
<comment type="caution">
    <text evidence="2">The sequence shown here is derived from an EMBL/GenBank/DDBJ whole genome shotgun (WGS) entry which is preliminary data.</text>
</comment>
<feature type="domain" description="Flp pilus assembly protein RcpC/CpaB" evidence="1">
    <location>
        <begin position="116"/>
        <end position="234"/>
    </location>
</feature>
<evidence type="ECO:0000313" key="3">
    <source>
        <dbReference type="Proteomes" id="UP001239267"/>
    </source>
</evidence>
<evidence type="ECO:0000313" key="2">
    <source>
        <dbReference type="EMBL" id="MDQ0147899.1"/>
    </source>
</evidence>
<accession>A0AAJ1WF18</accession>
<proteinExistence type="predicted"/>
<evidence type="ECO:0000259" key="1">
    <source>
        <dbReference type="Pfam" id="PF16976"/>
    </source>
</evidence>
<dbReference type="Proteomes" id="UP001239267">
    <property type="component" value="Unassembled WGS sequence"/>
</dbReference>
<dbReference type="EMBL" id="JAUSTB010000020">
    <property type="protein sequence ID" value="MDQ0147899.1"/>
    <property type="molecule type" value="Genomic_DNA"/>
</dbReference>
<name>A0AAJ1WF18_9MICC</name>
<dbReference type="Pfam" id="PF16976">
    <property type="entry name" value="RcpC"/>
    <property type="match status" value="1"/>
</dbReference>
<dbReference type="CDD" id="cd11614">
    <property type="entry name" value="SAF_CpaB_FlgA_like"/>
    <property type="match status" value="1"/>
</dbReference>
<dbReference type="AlphaFoldDB" id="A0AAJ1WF18"/>
<dbReference type="InterPro" id="IPR031571">
    <property type="entry name" value="RcpC_dom"/>
</dbReference>
<keyword evidence="3" id="KW-1185">Reference proteome</keyword>
<sequence length="256" mass="26265">MKARLLGGIAALVVAVIGTVLLFNYVQGADRRALANTETEDVLVVKQNIPAGTPASQLAQYVTTKAVPRTAVAADGVHDLGSLGSTVTSVALVPGEQLLSSRLVDANAYLGPSRVAVPAGLQEITLRLGIERVVGGKIQAGDTVGVFISMADSAGGGNGTQLTFHKVLVTAVQFSSGAAAQTQAQSTQGSSSSALNAASENKPATSDSYLITFARDAVDTEKLVYAAEFGKVYLSKEPADATEGTQGVVNQTKVFK</sequence>
<dbReference type="RefSeq" id="WP_175316337.1">
    <property type="nucleotide sequence ID" value="NZ_JAUSTB010000020.1"/>
</dbReference>
<protein>
    <submittedName>
        <fullName evidence="2">Pilus assembly protein CpaB</fullName>
    </submittedName>
</protein>
<organism evidence="2 3">
    <name type="scientific">Pseudarthrobacter niigatensis</name>
    <dbReference type="NCBI Taxonomy" id="369935"/>
    <lineage>
        <taxon>Bacteria</taxon>
        <taxon>Bacillati</taxon>
        <taxon>Actinomycetota</taxon>
        <taxon>Actinomycetes</taxon>
        <taxon>Micrococcales</taxon>
        <taxon>Micrococcaceae</taxon>
        <taxon>Pseudarthrobacter</taxon>
    </lineage>
</organism>
<gene>
    <name evidence="2" type="ORF">J2T23_003827</name>
</gene>